<sequence length="52" mass="6068">MFKKGGTYQCMYRLLCICKTMVEKHTYHCMNLAPNISDGNKKPSYCLTLNFQ</sequence>
<accession>A0A0E9X361</accession>
<proteinExistence type="predicted"/>
<protein>
    <submittedName>
        <fullName evidence="1">Uncharacterized protein</fullName>
    </submittedName>
</protein>
<organism evidence="1">
    <name type="scientific">Anguilla anguilla</name>
    <name type="common">European freshwater eel</name>
    <name type="synonym">Muraena anguilla</name>
    <dbReference type="NCBI Taxonomy" id="7936"/>
    <lineage>
        <taxon>Eukaryota</taxon>
        <taxon>Metazoa</taxon>
        <taxon>Chordata</taxon>
        <taxon>Craniata</taxon>
        <taxon>Vertebrata</taxon>
        <taxon>Euteleostomi</taxon>
        <taxon>Actinopterygii</taxon>
        <taxon>Neopterygii</taxon>
        <taxon>Teleostei</taxon>
        <taxon>Anguilliformes</taxon>
        <taxon>Anguillidae</taxon>
        <taxon>Anguilla</taxon>
    </lineage>
</organism>
<dbReference type="EMBL" id="GBXM01012277">
    <property type="protein sequence ID" value="JAH96300.1"/>
    <property type="molecule type" value="Transcribed_RNA"/>
</dbReference>
<name>A0A0E9X361_ANGAN</name>
<evidence type="ECO:0000313" key="1">
    <source>
        <dbReference type="EMBL" id="JAH96300.1"/>
    </source>
</evidence>
<reference evidence="1" key="2">
    <citation type="journal article" date="2015" name="Fish Shellfish Immunol.">
        <title>Early steps in the European eel (Anguilla anguilla)-Vibrio vulnificus interaction in the gills: Role of the RtxA13 toxin.</title>
        <authorList>
            <person name="Callol A."/>
            <person name="Pajuelo D."/>
            <person name="Ebbesson L."/>
            <person name="Teles M."/>
            <person name="MacKenzie S."/>
            <person name="Amaro C."/>
        </authorList>
    </citation>
    <scope>NUCLEOTIDE SEQUENCE</scope>
</reference>
<dbReference type="AlphaFoldDB" id="A0A0E9X361"/>
<reference evidence="1" key="1">
    <citation type="submission" date="2014-11" db="EMBL/GenBank/DDBJ databases">
        <authorList>
            <person name="Amaro Gonzalez C."/>
        </authorList>
    </citation>
    <scope>NUCLEOTIDE SEQUENCE</scope>
</reference>